<evidence type="ECO:0000313" key="2">
    <source>
        <dbReference type="EMBL" id="CUO01730.1"/>
    </source>
</evidence>
<keyword evidence="1" id="KW-1133">Transmembrane helix</keyword>
<dbReference type="Proteomes" id="UP000095594">
    <property type="component" value="Unassembled WGS sequence"/>
</dbReference>
<evidence type="ECO:0000313" key="3">
    <source>
        <dbReference type="Proteomes" id="UP000095594"/>
    </source>
</evidence>
<protein>
    <submittedName>
        <fullName evidence="2">Tryptophan transport protein</fullName>
    </submittedName>
</protein>
<organism evidence="2 3">
    <name type="scientific">Clostridium disporicum</name>
    <dbReference type="NCBI Taxonomy" id="84024"/>
    <lineage>
        <taxon>Bacteria</taxon>
        <taxon>Bacillati</taxon>
        <taxon>Bacillota</taxon>
        <taxon>Clostridia</taxon>
        <taxon>Eubacteriales</taxon>
        <taxon>Clostridiaceae</taxon>
        <taxon>Clostridium</taxon>
    </lineage>
</organism>
<feature type="transmembrane region" description="Helical" evidence="1">
    <location>
        <begin position="146"/>
        <end position="169"/>
    </location>
</feature>
<dbReference type="AlphaFoldDB" id="A0A174BPW6"/>
<proteinExistence type="predicted"/>
<sequence length="181" mass="19710">MKRNSNTKKIVINALLLGIGAILHQITPALGIPMQPDFALAMLFIVMIINFGDYKTSLIAGIVTGIFTALTTKFPLGQVPNIIDKIVTVNLIYILMIFMKQFVKRGFEINNMKLSIIAIIFSLGTLISGTTFLVSAQILVGLPMNFGILFTTVVLPAVIINSIAGIFLFKIVVSSLKRIAI</sequence>
<keyword evidence="1" id="KW-0812">Transmembrane</keyword>
<reference evidence="2 3" key="1">
    <citation type="submission" date="2015-09" db="EMBL/GenBank/DDBJ databases">
        <authorList>
            <consortium name="Pathogen Informatics"/>
        </authorList>
    </citation>
    <scope>NUCLEOTIDE SEQUENCE [LARGE SCALE GENOMIC DNA]</scope>
    <source>
        <strain evidence="2 3">2789STDY5834856</strain>
    </source>
</reference>
<dbReference type="RefSeq" id="WP_055264203.1">
    <property type="nucleotide sequence ID" value="NZ_CABIXQ010000004.1"/>
</dbReference>
<dbReference type="Pfam" id="PF17099">
    <property type="entry name" value="TrpP"/>
    <property type="match status" value="1"/>
</dbReference>
<gene>
    <name evidence="2" type="ORF">ERS852471_00822</name>
</gene>
<accession>A0A174BPW6</accession>
<feature type="transmembrane region" description="Helical" evidence="1">
    <location>
        <begin position="10"/>
        <end position="26"/>
    </location>
</feature>
<evidence type="ECO:0000256" key="1">
    <source>
        <dbReference type="SAM" id="Phobius"/>
    </source>
</evidence>
<dbReference type="EMBL" id="CYZX01000004">
    <property type="protein sequence ID" value="CUO01730.1"/>
    <property type="molecule type" value="Genomic_DNA"/>
</dbReference>
<dbReference type="OrthoDB" id="2243651at2"/>
<dbReference type="InterPro" id="IPR031360">
    <property type="entry name" value="TrpP"/>
</dbReference>
<name>A0A174BPW6_9CLOT</name>
<keyword evidence="1" id="KW-0472">Membrane</keyword>
<feature type="transmembrane region" description="Helical" evidence="1">
    <location>
        <begin position="114"/>
        <end position="140"/>
    </location>
</feature>